<evidence type="ECO:0000313" key="4">
    <source>
        <dbReference type="Proteomes" id="UP000037020"/>
    </source>
</evidence>
<dbReference type="Pfam" id="PF08327">
    <property type="entry name" value="AHSA1"/>
    <property type="match status" value="1"/>
</dbReference>
<evidence type="ECO:0000259" key="2">
    <source>
        <dbReference type="Pfam" id="PF08327"/>
    </source>
</evidence>
<dbReference type="EMBL" id="LGUT01001280">
    <property type="protein sequence ID" value="KOG89263.1"/>
    <property type="molecule type" value="Genomic_DNA"/>
</dbReference>
<feature type="domain" description="Activator of Hsp90 ATPase homologue 1/2-like C-terminal" evidence="2">
    <location>
        <begin position="16"/>
        <end position="136"/>
    </location>
</feature>
<name>A0ABR5J7E0_9ACTN</name>
<comment type="caution">
    <text evidence="3">The sequence shown here is derived from an EMBL/GenBank/DDBJ whole genome shotgun (WGS) entry which is preliminary data.</text>
</comment>
<evidence type="ECO:0000256" key="1">
    <source>
        <dbReference type="ARBA" id="ARBA00006817"/>
    </source>
</evidence>
<sequence>MADKLEFVYVVYIESAPEKIWTALTDPGQTAAYWGHSNVSDWQVGSQWEHQRTDGSRVAEVVGTVVESAPPTRLVTTWAEPGTGQEAEPSRVTFDIAPYGEIVRLTVTHQDLAGEAERDAVAGGWPAVLSNLKTFIETGRPLPQEPWTMP</sequence>
<proteinExistence type="inferred from homology"/>
<evidence type="ECO:0000313" key="3">
    <source>
        <dbReference type="EMBL" id="KOG89263.1"/>
    </source>
</evidence>
<dbReference type="CDD" id="cd08893">
    <property type="entry name" value="SRPBCC_CalC_Aha1-like_GntR-HTH"/>
    <property type="match status" value="1"/>
</dbReference>
<protein>
    <submittedName>
        <fullName evidence="3">GntR family transcriptional regulator</fullName>
    </submittedName>
</protein>
<dbReference type="RefSeq" id="WP_030889013.1">
    <property type="nucleotide sequence ID" value="NZ_JBIRHZ010000016.1"/>
</dbReference>
<keyword evidence="4" id="KW-1185">Reference proteome</keyword>
<reference evidence="3 4" key="1">
    <citation type="submission" date="2015-07" db="EMBL/GenBank/DDBJ databases">
        <authorList>
            <person name="Ju K.-S."/>
            <person name="Doroghazi J.R."/>
            <person name="Metcalf W.W."/>
        </authorList>
    </citation>
    <scope>NUCLEOTIDE SEQUENCE [LARGE SCALE GENOMIC DNA]</scope>
    <source>
        <strain evidence="3 4">NRRL B-3589</strain>
    </source>
</reference>
<dbReference type="SUPFAM" id="SSF55961">
    <property type="entry name" value="Bet v1-like"/>
    <property type="match status" value="1"/>
</dbReference>
<dbReference type="InterPro" id="IPR023393">
    <property type="entry name" value="START-like_dom_sf"/>
</dbReference>
<dbReference type="Gene3D" id="3.30.530.20">
    <property type="match status" value="1"/>
</dbReference>
<organism evidence="3 4">
    <name type="scientific">Streptomyces varsoviensis</name>
    <dbReference type="NCBI Taxonomy" id="67373"/>
    <lineage>
        <taxon>Bacteria</taxon>
        <taxon>Bacillati</taxon>
        <taxon>Actinomycetota</taxon>
        <taxon>Actinomycetes</taxon>
        <taxon>Kitasatosporales</taxon>
        <taxon>Streptomycetaceae</taxon>
        <taxon>Streptomyces</taxon>
    </lineage>
</organism>
<dbReference type="InterPro" id="IPR013538">
    <property type="entry name" value="ASHA1/2-like_C"/>
</dbReference>
<comment type="similarity">
    <text evidence="1">Belongs to the AHA1 family.</text>
</comment>
<accession>A0ABR5J7E0</accession>
<dbReference type="Proteomes" id="UP000037020">
    <property type="component" value="Unassembled WGS sequence"/>
</dbReference>
<gene>
    <name evidence="3" type="ORF">ADK38_15255</name>
</gene>